<gene>
    <name evidence="1" type="ORF">S01H1_26630</name>
</gene>
<name>X0TY03_9ZZZZ</name>
<reference evidence="1" key="1">
    <citation type="journal article" date="2014" name="Front. Microbiol.">
        <title>High frequency of phylogenetically diverse reductive dehalogenase-homologous genes in deep subseafloor sedimentary metagenomes.</title>
        <authorList>
            <person name="Kawai M."/>
            <person name="Futagami T."/>
            <person name="Toyoda A."/>
            <person name="Takaki Y."/>
            <person name="Nishi S."/>
            <person name="Hori S."/>
            <person name="Arai W."/>
            <person name="Tsubouchi T."/>
            <person name="Morono Y."/>
            <person name="Uchiyama I."/>
            <person name="Ito T."/>
            <person name="Fujiyama A."/>
            <person name="Inagaki F."/>
            <person name="Takami H."/>
        </authorList>
    </citation>
    <scope>NUCLEOTIDE SEQUENCE</scope>
    <source>
        <strain evidence="1">Expedition CK06-06</strain>
    </source>
</reference>
<comment type="caution">
    <text evidence="1">The sequence shown here is derived from an EMBL/GenBank/DDBJ whole genome shotgun (WGS) entry which is preliminary data.</text>
</comment>
<accession>X0TY03</accession>
<proteinExistence type="predicted"/>
<organism evidence="1">
    <name type="scientific">marine sediment metagenome</name>
    <dbReference type="NCBI Taxonomy" id="412755"/>
    <lineage>
        <taxon>unclassified sequences</taxon>
        <taxon>metagenomes</taxon>
        <taxon>ecological metagenomes</taxon>
    </lineage>
</organism>
<protein>
    <submittedName>
        <fullName evidence="1">Uncharacterized protein</fullName>
    </submittedName>
</protein>
<feature type="non-terminal residue" evidence="1">
    <location>
        <position position="1"/>
    </location>
</feature>
<dbReference type="AlphaFoldDB" id="X0TY03"/>
<evidence type="ECO:0000313" key="1">
    <source>
        <dbReference type="EMBL" id="GAF98184.1"/>
    </source>
</evidence>
<dbReference type="EMBL" id="BARS01016150">
    <property type="protein sequence ID" value="GAF98184.1"/>
    <property type="molecule type" value="Genomic_DNA"/>
</dbReference>
<sequence length="40" mass="4574">ARHGYSTFQNFLLFNEKKRFNINGVLNGISSKNCALKTEI</sequence>